<feature type="signal peptide" evidence="2">
    <location>
        <begin position="1"/>
        <end position="23"/>
    </location>
</feature>
<keyword evidence="6" id="KW-1185">Reference proteome</keyword>
<sequence length="368" mass="38850">MNAARTSLGMLVSICILATTACSFDGVNSIALPGNTSGGDTYRVTLDIEDVQNLVGNSPVKANNATVGNISSIKTDGWQARITLDLNADDPIPANVSAKLSQTSLFGSQFIDLTVPEGQAPQGRLSDGANIAIDRTDRYPAVEEVLSALSLVLNGAGLQQIRTITNELDRVVGGRETESRSLIKNLRVFVDGLADQRRDIERAIESVNRLGAELAAQTETIDAGIAAIEPALGVLDEQQKQLTQMLTSVGRFGDAATGIIRDSKSDIESNLADLAPTLNALADTGKDLPEALKIALTIPFPIATTARGIRGDYLNLFLTLDISVDTIANKVIPSVTRQKRIAPTPARQNADPLSAPLTPANSDDGGQN</sequence>
<protein>
    <submittedName>
        <fullName evidence="5">Phospholipid/cholesterol/gamma-HCH transport system substrate-binding protein</fullName>
    </submittedName>
</protein>
<feature type="domain" description="Mammalian cell entry C-terminal" evidence="4">
    <location>
        <begin position="123"/>
        <end position="293"/>
    </location>
</feature>
<dbReference type="InterPro" id="IPR005693">
    <property type="entry name" value="Mce"/>
</dbReference>
<feature type="compositionally biased region" description="Polar residues" evidence="1">
    <location>
        <begin position="359"/>
        <end position="368"/>
    </location>
</feature>
<evidence type="ECO:0000313" key="5">
    <source>
        <dbReference type="EMBL" id="PYE12361.1"/>
    </source>
</evidence>
<organism evidence="5 6">
    <name type="scientific">Williamsia limnetica</name>
    <dbReference type="NCBI Taxonomy" id="882452"/>
    <lineage>
        <taxon>Bacteria</taxon>
        <taxon>Bacillati</taxon>
        <taxon>Actinomycetota</taxon>
        <taxon>Actinomycetes</taxon>
        <taxon>Mycobacteriales</taxon>
        <taxon>Nocardiaceae</taxon>
        <taxon>Williamsia</taxon>
    </lineage>
</organism>
<dbReference type="Pfam" id="PF02470">
    <property type="entry name" value="MlaD"/>
    <property type="match status" value="1"/>
</dbReference>
<dbReference type="OrthoDB" id="9774928at2"/>
<keyword evidence="2" id="KW-0732">Signal</keyword>
<dbReference type="NCBIfam" id="TIGR00996">
    <property type="entry name" value="Mtu_fam_mce"/>
    <property type="match status" value="1"/>
</dbReference>
<evidence type="ECO:0000259" key="3">
    <source>
        <dbReference type="Pfam" id="PF02470"/>
    </source>
</evidence>
<feature type="domain" description="Mce/MlaD" evidence="3">
    <location>
        <begin position="41"/>
        <end position="114"/>
    </location>
</feature>
<feature type="region of interest" description="Disordered" evidence="1">
    <location>
        <begin position="339"/>
        <end position="368"/>
    </location>
</feature>
<feature type="chain" id="PRO_5016266734" evidence="2">
    <location>
        <begin position="24"/>
        <end position="368"/>
    </location>
</feature>
<dbReference type="Pfam" id="PF11887">
    <property type="entry name" value="Mce4_CUP1"/>
    <property type="match status" value="1"/>
</dbReference>
<accession>A0A318RED5</accession>
<dbReference type="InterPro" id="IPR052336">
    <property type="entry name" value="MlaD_Phospholipid_Transporter"/>
</dbReference>
<reference evidence="5 6" key="1">
    <citation type="submission" date="2018-06" db="EMBL/GenBank/DDBJ databases">
        <title>Genomic Encyclopedia of Type Strains, Phase IV (KMG-IV): sequencing the most valuable type-strain genomes for metagenomic binning, comparative biology and taxonomic classification.</title>
        <authorList>
            <person name="Goeker M."/>
        </authorList>
    </citation>
    <scope>NUCLEOTIDE SEQUENCE [LARGE SCALE GENOMIC DNA]</scope>
    <source>
        <strain evidence="5 6">DSM 45521</strain>
    </source>
</reference>
<dbReference type="InterPro" id="IPR024516">
    <property type="entry name" value="Mce_C"/>
</dbReference>
<proteinExistence type="predicted"/>
<comment type="caution">
    <text evidence="5">The sequence shown here is derived from an EMBL/GenBank/DDBJ whole genome shotgun (WGS) entry which is preliminary data.</text>
</comment>
<dbReference type="AlphaFoldDB" id="A0A318RED5"/>
<gene>
    <name evidence="5" type="ORF">DFR67_12386</name>
</gene>
<dbReference type="PROSITE" id="PS51257">
    <property type="entry name" value="PROKAR_LIPOPROTEIN"/>
    <property type="match status" value="1"/>
</dbReference>
<dbReference type="PANTHER" id="PTHR33371">
    <property type="entry name" value="INTERMEMBRANE PHOSPHOLIPID TRANSPORT SYSTEM BINDING PROTEIN MLAD-RELATED"/>
    <property type="match status" value="1"/>
</dbReference>
<dbReference type="InterPro" id="IPR003399">
    <property type="entry name" value="Mce/MlaD"/>
</dbReference>
<evidence type="ECO:0000259" key="4">
    <source>
        <dbReference type="Pfam" id="PF11887"/>
    </source>
</evidence>
<evidence type="ECO:0000313" key="6">
    <source>
        <dbReference type="Proteomes" id="UP000247591"/>
    </source>
</evidence>
<dbReference type="EMBL" id="QJSP01000023">
    <property type="protein sequence ID" value="PYE12361.1"/>
    <property type="molecule type" value="Genomic_DNA"/>
</dbReference>
<dbReference type="Proteomes" id="UP000247591">
    <property type="component" value="Unassembled WGS sequence"/>
</dbReference>
<evidence type="ECO:0000256" key="1">
    <source>
        <dbReference type="SAM" id="MobiDB-lite"/>
    </source>
</evidence>
<dbReference type="GO" id="GO:0005576">
    <property type="term" value="C:extracellular region"/>
    <property type="evidence" value="ECO:0007669"/>
    <property type="project" value="TreeGrafter"/>
</dbReference>
<dbReference type="PANTHER" id="PTHR33371:SF15">
    <property type="entry name" value="LIPOPROTEIN LPRN"/>
    <property type="match status" value="1"/>
</dbReference>
<name>A0A318RED5_WILLI</name>
<dbReference type="RefSeq" id="WP_110472574.1">
    <property type="nucleotide sequence ID" value="NZ_QJSP01000023.1"/>
</dbReference>
<evidence type="ECO:0000256" key="2">
    <source>
        <dbReference type="SAM" id="SignalP"/>
    </source>
</evidence>